<accession>A0ABW2VGH2</accession>
<name>A0ABW2VGH2_9ACTN</name>
<organism evidence="3 4">
    <name type="scientific">Streptomyces lutosisoli</name>
    <dbReference type="NCBI Taxonomy" id="2665721"/>
    <lineage>
        <taxon>Bacteria</taxon>
        <taxon>Bacillati</taxon>
        <taxon>Actinomycetota</taxon>
        <taxon>Actinomycetes</taxon>
        <taxon>Kitasatosporales</taxon>
        <taxon>Streptomycetaceae</taxon>
        <taxon>Streptomyces</taxon>
    </lineage>
</organism>
<dbReference type="PANTHER" id="PTHR33387:SF3">
    <property type="entry name" value="DUF985 DOMAIN-CONTAINING PROTEIN"/>
    <property type="match status" value="1"/>
</dbReference>
<evidence type="ECO:0000313" key="4">
    <source>
        <dbReference type="Proteomes" id="UP001596957"/>
    </source>
</evidence>
<feature type="region of interest" description="Disordered" evidence="1">
    <location>
        <begin position="1"/>
        <end position="22"/>
    </location>
</feature>
<evidence type="ECO:0000313" key="3">
    <source>
        <dbReference type="EMBL" id="MFD0282837.1"/>
    </source>
</evidence>
<dbReference type="Pfam" id="PF06172">
    <property type="entry name" value="Cupin_5"/>
    <property type="match status" value="1"/>
</dbReference>
<dbReference type="Proteomes" id="UP001596957">
    <property type="component" value="Unassembled WGS sequence"/>
</dbReference>
<dbReference type="InterPro" id="IPR011051">
    <property type="entry name" value="RmlC_Cupin_sf"/>
</dbReference>
<dbReference type="InterPro" id="IPR009327">
    <property type="entry name" value="Cupin_DUF985"/>
</dbReference>
<dbReference type="SUPFAM" id="SSF51182">
    <property type="entry name" value="RmlC-like cupins"/>
    <property type="match status" value="1"/>
</dbReference>
<evidence type="ECO:0000256" key="1">
    <source>
        <dbReference type="SAM" id="MobiDB-lite"/>
    </source>
</evidence>
<feature type="domain" description="DUF985" evidence="2">
    <location>
        <begin position="16"/>
        <end position="150"/>
    </location>
</feature>
<protein>
    <submittedName>
        <fullName evidence="3">Cupin domain-containing protein</fullName>
    </submittedName>
</protein>
<dbReference type="InterPro" id="IPR014710">
    <property type="entry name" value="RmlC-like_jellyroll"/>
</dbReference>
<dbReference type="EMBL" id="JBHTEC010000001">
    <property type="protein sequence ID" value="MFD0282837.1"/>
    <property type="molecule type" value="Genomic_DNA"/>
</dbReference>
<keyword evidence="4" id="KW-1185">Reference proteome</keyword>
<gene>
    <name evidence="3" type="ORF">ACFQZP_14305</name>
</gene>
<sequence>MTSPSPETSGIPATATALGMRPHPEGGWFVETWRAEQTFRPDGYPGPRAAATGIYFLLAPGDTSAWHTVRSDELWLWHRGGPLELVLGGDGDRPDPEPAVVRLGPAVEDGERPQALVPGGVWQAARPATDQEVLVSCVVAPGFDYEDFRLEGRP</sequence>
<dbReference type="RefSeq" id="WP_381249490.1">
    <property type="nucleotide sequence ID" value="NZ_JBHTBI010000004.1"/>
</dbReference>
<comment type="caution">
    <text evidence="3">The sequence shown here is derived from an EMBL/GenBank/DDBJ whole genome shotgun (WGS) entry which is preliminary data.</text>
</comment>
<dbReference type="InterPro" id="IPR039935">
    <property type="entry name" value="YML079W-like"/>
</dbReference>
<dbReference type="CDD" id="cd06121">
    <property type="entry name" value="cupin_YML079wp"/>
    <property type="match status" value="1"/>
</dbReference>
<reference evidence="4" key="1">
    <citation type="journal article" date="2019" name="Int. J. Syst. Evol. Microbiol.">
        <title>The Global Catalogue of Microorganisms (GCM) 10K type strain sequencing project: providing services to taxonomists for standard genome sequencing and annotation.</title>
        <authorList>
            <consortium name="The Broad Institute Genomics Platform"/>
            <consortium name="The Broad Institute Genome Sequencing Center for Infectious Disease"/>
            <person name="Wu L."/>
            <person name="Ma J."/>
        </authorList>
    </citation>
    <scope>NUCLEOTIDE SEQUENCE [LARGE SCALE GENOMIC DNA]</scope>
    <source>
        <strain evidence="4">CGMCC 4.7198</strain>
    </source>
</reference>
<evidence type="ECO:0000259" key="2">
    <source>
        <dbReference type="Pfam" id="PF06172"/>
    </source>
</evidence>
<dbReference type="PANTHER" id="PTHR33387">
    <property type="entry name" value="RMLC-LIKE JELLY ROLL FOLD PROTEIN"/>
    <property type="match status" value="1"/>
</dbReference>
<proteinExistence type="predicted"/>
<dbReference type="Gene3D" id="2.60.120.10">
    <property type="entry name" value="Jelly Rolls"/>
    <property type="match status" value="1"/>
</dbReference>